<comment type="caution">
    <text evidence="3">The sequence shown here is derived from an EMBL/GenBank/DDBJ whole genome shotgun (WGS) entry which is preliminary data.</text>
</comment>
<feature type="region of interest" description="Disordered" evidence="2">
    <location>
        <begin position="78"/>
        <end position="121"/>
    </location>
</feature>
<accession>A0A245ZEZ4</accession>
<evidence type="ECO:0000313" key="3">
    <source>
        <dbReference type="EMBL" id="OWK28283.1"/>
    </source>
</evidence>
<dbReference type="RefSeq" id="WP_088335020.1">
    <property type="nucleotide sequence ID" value="NZ_NBBJ01000006.1"/>
</dbReference>
<evidence type="ECO:0000256" key="1">
    <source>
        <dbReference type="SAM" id="Coils"/>
    </source>
</evidence>
<keyword evidence="1" id="KW-0175">Coiled coil</keyword>
<reference evidence="3 4" key="1">
    <citation type="submission" date="2017-03" db="EMBL/GenBank/DDBJ databases">
        <title>Genome sequence of Sphingomonas mucosissima DSM 17494.</title>
        <authorList>
            <person name="Poehlein A."/>
            <person name="Wuebbeler J.H."/>
            <person name="Steinbuechel A."/>
            <person name="Daniel R."/>
        </authorList>
    </citation>
    <scope>NUCLEOTIDE SEQUENCE [LARGE SCALE GENOMIC DNA]</scope>
    <source>
        <strain evidence="3 4">DSM 17494</strain>
    </source>
</reference>
<name>A0A245ZEZ4_9SPHN</name>
<dbReference type="OrthoDB" id="7471037at2"/>
<feature type="compositionally biased region" description="Low complexity" evidence="2">
    <location>
        <begin position="78"/>
        <end position="94"/>
    </location>
</feature>
<proteinExistence type="predicted"/>
<organism evidence="3 4">
    <name type="scientific">Sphingomonas mucosissima</name>
    <dbReference type="NCBI Taxonomy" id="370959"/>
    <lineage>
        <taxon>Bacteria</taxon>
        <taxon>Pseudomonadati</taxon>
        <taxon>Pseudomonadota</taxon>
        <taxon>Alphaproteobacteria</taxon>
        <taxon>Sphingomonadales</taxon>
        <taxon>Sphingomonadaceae</taxon>
        <taxon>Sphingomonas</taxon>
    </lineage>
</organism>
<gene>
    <name evidence="3" type="ORF">SPMU_31390</name>
</gene>
<keyword evidence="4" id="KW-1185">Reference proteome</keyword>
<dbReference type="AlphaFoldDB" id="A0A245ZEZ4"/>
<evidence type="ECO:0000313" key="4">
    <source>
        <dbReference type="Proteomes" id="UP000197783"/>
    </source>
</evidence>
<feature type="coiled-coil region" evidence="1">
    <location>
        <begin position="48"/>
        <end position="75"/>
    </location>
</feature>
<dbReference type="Proteomes" id="UP000197783">
    <property type="component" value="Unassembled WGS sequence"/>
</dbReference>
<evidence type="ECO:0000256" key="2">
    <source>
        <dbReference type="SAM" id="MobiDB-lite"/>
    </source>
</evidence>
<protein>
    <submittedName>
        <fullName evidence="3">Uncharacterized protein</fullName>
    </submittedName>
</protein>
<sequence length="121" mass="13453">MLFTTPTQWMALAVALIAGWLLGLASHPGGRKWKQRYAEERDVHGRTRKDLDARLAEREARVAELERENARLTQATPVVATTATNAPMTTTRAPLAQSAARPAGSMRPRWFDWTNRVGTNG</sequence>
<dbReference type="EMBL" id="NBBJ01000006">
    <property type="protein sequence ID" value="OWK28283.1"/>
    <property type="molecule type" value="Genomic_DNA"/>
</dbReference>